<evidence type="ECO:0000256" key="5">
    <source>
        <dbReference type="ARBA" id="ARBA00022989"/>
    </source>
</evidence>
<keyword evidence="3 7" id="KW-0812">Transmembrane</keyword>
<evidence type="ECO:0000313" key="10">
    <source>
        <dbReference type="EMBL" id="KAL1508528.1"/>
    </source>
</evidence>
<dbReference type="Pfam" id="PF25179">
    <property type="entry name" value="LMF1_C"/>
    <property type="match status" value="1"/>
</dbReference>
<proteinExistence type="inferred from homology"/>
<keyword evidence="4" id="KW-0256">Endoplasmic reticulum</keyword>
<evidence type="ECO:0000256" key="3">
    <source>
        <dbReference type="ARBA" id="ARBA00022692"/>
    </source>
</evidence>
<evidence type="ECO:0008006" key="12">
    <source>
        <dbReference type="Google" id="ProtNLM"/>
    </source>
</evidence>
<sequence length="550" mass="61665">MGMCRRRAAAYEAVATEEAAAADPLASPRAPTSPPPPAQTFVTATSLILRGCGAVYFFAFLAAFFQNRALIGSNGLAPAHMYFERLRLRPLDGFLAHPAIWWWVPLTDDRLDAAALAGLALSALVCVGLSCSAVMLALWLLYFSIVSAAEGSSFYAYGWESQLLETGFLAMLLCEPAPWRLRPSRPPSLPALWLLRWLMFRISIGAGLIKVRGDSCWTQRTCLWHHFETQPLPSPGSFVFHFLPRPVLSAAIDLDLFVQLYTAWLVLLPGIGPLRWLRRAGGFLQAGFMVNIALSGNFSLLNHLTVLPALACLDDACWPAWLRRAAPAGAPPRRNASRLLVDTAALIAVGYLSWPVVANLLQLDGRRQVMNSSFNSFRLVNTYGAFGSVGEARYEPILSVSSDGKVWTELDFPCKPGNVTRRPCFCAPYHYRLDWNIWFIGFKPHQSMLQQRERWLFTFVEKLLAGDELAISLLDRSSYAVFTDPNVPGKKRRPKFAKVDMWRYEMSAPLWELVTPWFRGETVTWWRRKYEEQLIPTVVIHQGQLALAAQ</sequence>
<feature type="transmembrane region" description="Helical" evidence="7">
    <location>
        <begin position="41"/>
        <end position="65"/>
    </location>
</feature>
<dbReference type="InterPro" id="IPR057434">
    <property type="entry name" value="LMF1/2_N"/>
</dbReference>
<dbReference type="InterPro" id="IPR009613">
    <property type="entry name" value="LMF"/>
</dbReference>
<evidence type="ECO:0000256" key="1">
    <source>
        <dbReference type="ARBA" id="ARBA00004477"/>
    </source>
</evidence>
<evidence type="ECO:0000256" key="6">
    <source>
        <dbReference type="ARBA" id="ARBA00023136"/>
    </source>
</evidence>
<reference evidence="10 11" key="1">
    <citation type="journal article" date="2024" name="Science">
        <title>Giant polyketide synthase enzymes in the biosynthesis of giant marine polyether toxins.</title>
        <authorList>
            <person name="Fallon T.R."/>
            <person name="Shende V.V."/>
            <person name="Wierzbicki I.H."/>
            <person name="Pendleton A.L."/>
            <person name="Watervoot N.F."/>
            <person name="Auber R.P."/>
            <person name="Gonzalez D.J."/>
            <person name="Wisecaver J.H."/>
            <person name="Moore B.S."/>
        </authorList>
    </citation>
    <scope>NUCLEOTIDE SEQUENCE [LARGE SCALE GENOMIC DNA]</scope>
    <source>
        <strain evidence="10 11">12B1</strain>
    </source>
</reference>
<dbReference type="EMBL" id="JBGBPQ010000016">
    <property type="protein sequence ID" value="KAL1508528.1"/>
    <property type="molecule type" value="Genomic_DNA"/>
</dbReference>
<keyword evidence="11" id="KW-1185">Reference proteome</keyword>
<accession>A0AB34IYY0</accession>
<name>A0AB34IYY0_PRYPA</name>
<comment type="similarity">
    <text evidence="2">Belongs to the lipase maturation factor family.</text>
</comment>
<evidence type="ECO:0000259" key="8">
    <source>
        <dbReference type="Pfam" id="PF06762"/>
    </source>
</evidence>
<protein>
    <recommendedName>
        <fullName evidence="12">Lipase maturation factor</fullName>
    </recommendedName>
</protein>
<gene>
    <name evidence="10" type="ORF">AB1Y20_004628</name>
</gene>
<keyword evidence="5 7" id="KW-1133">Transmembrane helix</keyword>
<evidence type="ECO:0000256" key="2">
    <source>
        <dbReference type="ARBA" id="ARBA00005512"/>
    </source>
</evidence>
<dbReference type="InterPro" id="IPR057433">
    <property type="entry name" value="LMF1/2_C"/>
</dbReference>
<feature type="domain" description="Lipase maturation factor 1/2 C-terminal" evidence="9">
    <location>
        <begin position="379"/>
        <end position="536"/>
    </location>
</feature>
<feature type="domain" description="Lipase maturation factor 1/2 N-terminal" evidence="8">
    <location>
        <begin position="155"/>
        <end position="317"/>
    </location>
</feature>
<dbReference type="PANTHER" id="PTHR14463:SF10">
    <property type="entry name" value="LIPASE MATURATION FACTOR 1"/>
    <property type="match status" value="1"/>
</dbReference>
<dbReference type="Pfam" id="PF06762">
    <property type="entry name" value="LMF1"/>
    <property type="match status" value="1"/>
</dbReference>
<comment type="subcellular location">
    <subcellularLocation>
        <location evidence="1">Endoplasmic reticulum membrane</location>
        <topology evidence="1">Multi-pass membrane protein</topology>
    </subcellularLocation>
</comment>
<dbReference type="AlphaFoldDB" id="A0AB34IYY0"/>
<evidence type="ECO:0000256" key="4">
    <source>
        <dbReference type="ARBA" id="ARBA00022824"/>
    </source>
</evidence>
<feature type="transmembrane region" description="Helical" evidence="7">
    <location>
        <begin position="116"/>
        <end position="142"/>
    </location>
</feature>
<evidence type="ECO:0000313" key="11">
    <source>
        <dbReference type="Proteomes" id="UP001515480"/>
    </source>
</evidence>
<comment type="caution">
    <text evidence="10">The sequence shown here is derived from an EMBL/GenBank/DDBJ whole genome shotgun (WGS) entry which is preliminary data.</text>
</comment>
<keyword evidence="6 7" id="KW-0472">Membrane</keyword>
<dbReference type="Proteomes" id="UP001515480">
    <property type="component" value="Unassembled WGS sequence"/>
</dbReference>
<dbReference type="GO" id="GO:0005789">
    <property type="term" value="C:endoplasmic reticulum membrane"/>
    <property type="evidence" value="ECO:0007669"/>
    <property type="project" value="UniProtKB-SubCell"/>
</dbReference>
<dbReference type="GO" id="GO:0051604">
    <property type="term" value="P:protein maturation"/>
    <property type="evidence" value="ECO:0007669"/>
    <property type="project" value="InterPro"/>
</dbReference>
<dbReference type="PANTHER" id="PTHR14463">
    <property type="entry name" value="LIPASE MATURATION FACTOR"/>
    <property type="match status" value="1"/>
</dbReference>
<evidence type="ECO:0000259" key="9">
    <source>
        <dbReference type="Pfam" id="PF25179"/>
    </source>
</evidence>
<organism evidence="10 11">
    <name type="scientific">Prymnesium parvum</name>
    <name type="common">Toxic golden alga</name>
    <dbReference type="NCBI Taxonomy" id="97485"/>
    <lineage>
        <taxon>Eukaryota</taxon>
        <taxon>Haptista</taxon>
        <taxon>Haptophyta</taxon>
        <taxon>Prymnesiophyceae</taxon>
        <taxon>Prymnesiales</taxon>
        <taxon>Prymnesiaceae</taxon>
        <taxon>Prymnesium</taxon>
    </lineage>
</organism>
<evidence type="ECO:0000256" key="7">
    <source>
        <dbReference type="SAM" id="Phobius"/>
    </source>
</evidence>